<keyword evidence="4" id="KW-0238">DNA-binding</keyword>
<organism evidence="4 5">
    <name type="scientific">Massilia terrae</name>
    <dbReference type="NCBI Taxonomy" id="1811224"/>
    <lineage>
        <taxon>Bacteria</taxon>
        <taxon>Pseudomonadati</taxon>
        <taxon>Pseudomonadota</taxon>
        <taxon>Betaproteobacteria</taxon>
        <taxon>Burkholderiales</taxon>
        <taxon>Oxalobacteraceae</taxon>
        <taxon>Telluria group</taxon>
        <taxon>Massilia</taxon>
    </lineage>
</organism>
<dbReference type="PRINTS" id="PR00037">
    <property type="entry name" value="HTHLACR"/>
</dbReference>
<dbReference type="Gene3D" id="1.10.10.10">
    <property type="entry name" value="Winged helix-like DNA-binding domain superfamily/Winged helix DNA-binding domain"/>
    <property type="match status" value="1"/>
</dbReference>
<keyword evidence="1" id="KW-0805">Transcription regulation</keyword>
<name>A0ABT2CT69_9BURK</name>
<reference evidence="4 5" key="1">
    <citation type="submission" date="2022-08" db="EMBL/GenBank/DDBJ databases">
        <title>Reclassification of Massilia species as members of the genera Telluria, Duganella, Pseudoduganella, Mokoshia gen. nov. and Zemynaea gen. nov. using orthogonal and non-orthogonal genome-based approaches.</title>
        <authorList>
            <person name="Bowman J.P."/>
        </authorList>
    </citation>
    <scope>NUCLEOTIDE SEQUENCE [LARGE SCALE GENOMIC DNA]</scope>
    <source>
        <strain evidence="4 5">JCM 31606</strain>
    </source>
</reference>
<dbReference type="Pfam" id="PF08220">
    <property type="entry name" value="HTH_DeoR"/>
    <property type="match status" value="1"/>
</dbReference>
<dbReference type="InterPro" id="IPR036388">
    <property type="entry name" value="WH-like_DNA-bd_sf"/>
</dbReference>
<dbReference type="PANTHER" id="PTHR30363">
    <property type="entry name" value="HTH-TYPE TRANSCRIPTIONAL REGULATOR SRLR-RELATED"/>
    <property type="match status" value="1"/>
</dbReference>
<dbReference type="Gene3D" id="3.40.50.1360">
    <property type="match status" value="1"/>
</dbReference>
<gene>
    <name evidence="4" type="ORF">NX778_03775</name>
</gene>
<dbReference type="PANTHER" id="PTHR30363:SF44">
    <property type="entry name" value="AGA OPERON TRANSCRIPTIONAL REPRESSOR-RELATED"/>
    <property type="match status" value="1"/>
</dbReference>
<keyword evidence="5" id="KW-1185">Reference proteome</keyword>
<dbReference type="SUPFAM" id="SSF100950">
    <property type="entry name" value="NagB/RpiA/CoA transferase-like"/>
    <property type="match status" value="1"/>
</dbReference>
<evidence type="ECO:0000256" key="1">
    <source>
        <dbReference type="ARBA" id="ARBA00023015"/>
    </source>
</evidence>
<dbReference type="GO" id="GO:0003677">
    <property type="term" value="F:DNA binding"/>
    <property type="evidence" value="ECO:0007669"/>
    <property type="project" value="UniProtKB-KW"/>
</dbReference>
<dbReference type="Proteomes" id="UP001204621">
    <property type="component" value="Unassembled WGS sequence"/>
</dbReference>
<dbReference type="SMART" id="SM01134">
    <property type="entry name" value="DeoRC"/>
    <property type="match status" value="1"/>
</dbReference>
<dbReference type="InterPro" id="IPR001034">
    <property type="entry name" value="DeoR_HTH"/>
</dbReference>
<evidence type="ECO:0000256" key="2">
    <source>
        <dbReference type="ARBA" id="ARBA00023163"/>
    </source>
</evidence>
<dbReference type="EMBL" id="JANUGU010000001">
    <property type="protein sequence ID" value="MCS0657179.1"/>
    <property type="molecule type" value="Genomic_DNA"/>
</dbReference>
<dbReference type="PROSITE" id="PS51000">
    <property type="entry name" value="HTH_DEOR_2"/>
    <property type="match status" value="1"/>
</dbReference>
<evidence type="ECO:0000259" key="3">
    <source>
        <dbReference type="PROSITE" id="PS51000"/>
    </source>
</evidence>
<feature type="domain" description="HTH deoR-type" evidence="3">
    <location>
        <begin position="4"/>
        <end position="59"/>
    </location>
</feature>
<accession>A0ABT2CT69</accession>
<dbReference type="SUPFAM" id="SSF46785">
    <property type="entry name" value="Winged helix' DNA-binding domain"/>
    <property type="match status" value="1"/>
</dbReference>
<dbReference type="InterPro" id="IPR050313">
    <property type="entry name" value="Carb_Metab_HTH_regulators"/>
</dbReference>
<dbReference type="SMART" id="SM00420">
    <property type="entry name" value="HTH_DEOR"/>
    <property type="match status" value="1"/>
</dbReference>
<dbReference type="RefSeq" id="WP_258810335.1">
    <property type="nucleotide sequence ID" value="NZ_JANUGU010000001.1"/>
</dbReference>
<protein>
    <submittedName>
        <fullName evidence="4">DeoR/GlpR family DNA-binding transcription regulator</fullName>
    </submittedName>
</protein>
<evidence type="ECO:0000313" key="4">
    <source>
        <dbReference type="EMBL" id="MCS0657179.1"/>
    </source>
</evidence>
<dbReference type="InterPro" id="IPR014036">
    <property type="entry name" value="DeoR-like_C"/>
</dbReference>
<dbReference type="Pfam" id="PF00455">
    <property type="entry name" value="DeoRC"/>
    <property type="match status" value="1"/>
</dbReference>
<dbReference type="InterPro" id="IPR037171">
    <property type="entry name" value="NagB/RpiA_transferase-like"/>
</dbReference>
<dbReference type="InterPro" id="IPR036390">
    <property type="entry name" value="WH_DNA-bd_sf"/>
</dbReference>
<comment type="caution">
    <text evidence="4">The sequence shown here is derived from an EMBL/GenBank/DDBJ whole genome shotgun (WGS) entry which is preliminary data.</text>
</comment>
<keyword evidence="2" id="KW-0804">Transcription</keyword>
<sequence length="259" mass="27815">MLNAGLRRERILQTLDAQEKVRVKHLAQRLGVSAGTIRGDLEALATAGLLLRQHGGASPTQRTPRPARALRHDRKQRIADCAADLVQPGDKLILDAGASTLQLALNLARSLAQPSTAPRLTVFTSSLPIANELASVPDMELILSGGVLRTDSQSFQGPRAEASMDAYVFDKLFLAAAGFDPEFGLSTHDDAEARLNQRMVAHAREVIVLADAKTLGQTCLHRICALSRISTVVTDAGIAPALQAALERQKVRVLIAKEN</sequence>
<proteinExistence type="predicted"/>
<evidence type="ECO:0000313" key="5">
    <source>
        <dbReference type="Proteomes" id="UP001204621"/>
    </source>
</evidence>